<reference evidence="2" key="1">
    <citation type="submission" date="2018-11" db="EMBL/GenBank/DDBJ databases">
        <title>Rhizobium chutanense sp. nov., isolated from root nodules of Phaseolus vulgaris in China.</title>
        <authorList>
            <person name="Huo Y."/>
        </authorList>
    </citation>
    <scope>NUCLEOTIDE SEQUENCE [LARGE SCALE GENOMIC DNA]</scope>
    <source>
        <strain evidence="2">CCBAU 65647</strain>
    </source>
</reference>
<sequence>MPEMNISKKLSRWSLEDAREVGHVLVIRCGLCNITRRFLPGDILKLRKNTTLNRLKFVCQKCDKGTYIDVNVYYPSAGDIGKLPIRRLAGIRDVRMPIWRDETL</sequence>
<name>A0A3S0R524_9HYPH</name>
<proteinExistence type="predicted"/>
<evidence type="ECO:0000313" key="2">
    <source>
        <dbReference type="Proteomes" id="UP000278823"/>
    </source>
</evidence>
<dbReference type="RefSeq" id="WP_126925129.1">
    <property type="nucleotide sequence ID" value="NZ_ML133708.1"/>
</dbReference>
<dbReference type="OrthoDB" id="8374127at2"/>
<accession>A0A3S0R524</accession>
<gene>
    <name evidence="1" type="ORF">EFQ99_33080</name>
</gene>
<protein>
    <submittedName>
        <fullName evidence="1">Uncharacterized protein</fullName>
    </submittedName>
</protein>
<dbReference type="EMBL" id="RJTH01000025">
    <property type="protein sequence ID" value="RUM18427.1"/>
    <property type="molecule type" value="Genomic_DNA"/>
</dbReference>
<evidence type="ECO:0000313" key="1">
    <source>
        <dbReference type="EMBL" id="RUM18427.1"/>
    </source>
</evidence>
<dbReference type="Proteomes" id="UP000278823">
    <property type="component" value="Unassembled WGS sequence"/>
</dbReference>
<keyword evidence="2" id="KW-1185">Reference proteome</keyword>
<dbReference type="AlphaFoldDB" id="A0A3S0R524"/>
<comment type="caution">
    <text evidence="1">The sequence shown here is derived from an EMBL/GenBank/DDBJ whole genome shotgun (WGS) entry which is preliminary data.</text>
</comment>
<organism evidence="1 2">
    <name type="scientific">Rhizobium vallis</name>
    <dbReference type="NCBI Taxonomy" id="634290"/>
    <lineage>
        <taxon>Bacteria</taxon>
        <taxon>Pseudomonadati</taxon>
        <taxon>Pseudomonadota</taxon>
        <taxon>Alphaproteobacteria</taxon>
        <taxon>Hyphomicrobiales</taxon>
        <taxon>Rhizobiaceae</taxon>
        <taxon>Rhizobium/Agrobacterium group</taxon>
        <taxon>Rhizobium</taxon>
    </lineage>
</organism>